<evidence type="ECO:0000256" key="4">
    <source>
        <dbReference type="RuleBase" id="RU003833"/>
    </source>
</evidence>
<evidence type="ECO:0000256" key="2">
    <source>
        <dbReference type="ARBA" id="ARBA00022801"/>
    </source>
</evidence>
<dbReference type="Pfam" id="PF01150">
    <property type="entry name" value="GDA1_CD39"/>
    <property type="match status" value="2"/>
</dbReference>
<keyword evidence="8" id="KW-1185">Reference proteome</keyword>
<evidence type="ECO:0000256" key="6">
    <source>
        <dbReference type="SAM" id="Phobius"/>
    </source>
</evidence>
<organism evidence="7 8">
    <name type="scientific">Elliptochloris bilobata</name>
    <dbReference type="NCBI Taxonomy" id="381761"/>
    <lineage>
        <taxon>Eukaryota</taxon>
        <taxon>Viridiplantae</taxon>
        <taxon>Chlorophyta</taxon>
        <taxon>core chlorophytes</taxon>
        <taxon>Trebouxiophyceae</taxon>
        <taxon>Trebouxiophyceae incertae sedis</taxon>
        <taxon>Elliptochloris clade</taxon>
        <taxon>Elliptochloris</taxon>
    </lineage>
</organism>
<dbReference type="SMART" id="SM00710">
    <property type="entry name" value="PbH1"/>
    <property type="match status" value="4"/>
</dbReference>
<protein>
    <recommendedName>
        <fullName evidence="9">Apyrase</fullName>
    </recommendedName>
</protein>
<dbReference type="EMBL" id="JALJOU010000013">
    <property type="protein sequence ID" value="KAK9840644.1"/>
    <property type="molecule type" value="Genomic_DNA"/>
</dbReference>
<evidence type="ECO:0000256" key="3">
    <source>
        <dbReference type="PIRSR" id="PIRSR600407-1"/>
    </source>
</evidence>
<feature type="transmembrane region" description="Helical" evidence="6">
    <location>
        <begin position="20"/>
        <end position="41"/>
    </location>
</feature>
<evidence type="ECO:0000256" key="1">
    <source>
        <dbReference type="ARBA" id="ARBA00009283"/>
    </source>
</evidence>
<dbReference type="SUPFAM" id="SSF51126">
    <property type="entry name" value="Pectin lyase-like"/>
    <property type="match status" value="1"/>
</dbReference>
<dbReference type="GO" id="GO:0009134">
    <property type="term" value="P:nucleoside diphosphate catabolic process"/>
    <property type="evidence" value="ECO:0007669"/>
    <property type="project" value="TreeGrafter"/>
</dbReference>
<gene>
    <name evidence="7" type="ORF">WJX81_006647</name>
</gene>
<evidence type="ECO:0000313" key="8">
    <source>
        <dbReference type="Proteomes" id="UP001445335"/>
    </source>
</evidence>
<evidence type="ECO:0008006" key="9">
    <source>
        <dbReference type="Google" id="ProtNLM"/>
    </source>
</evidence>
<accession>A0AAW1S366</accession>
<keyword evidence="2 4" id="KW-0378">Hydrolase</keyword>
<feature type="active site" description="Proton acceptor" evidence="3">
    <location>
        <position position="194"/>
    </location>
</feature>
<feature type="transmembrane region" description="Helical" evidence="6">
    <location>
        <begin position="515"/>
        <end position="539"/>
    </location>
</feature>
<evidence type="ECO:0000313" key="7">
    <source>
        <dbReference type="EMBL" id="KAK9840644.1"/>
    </source>
</evidence>
<dbReference type="Proteomes" id="UP001445335">
    <property type="component" value="Unassembled WGS sequence"/>
</dbReference>
<dbReference type="Gene3D" id="2.160.20.10">
    <property type="entry name" value="Single-stranded right-handed beta-helix, Pectin lyase-like"/>
    <property type="match status" value="1"/>
</dbReference>
<dbReference type="PROSITE" id="PS01238">
    <property type="entry name" value="GDA1_CD39_NTPASE"/>
    <property type="match status" value="1"/>
</dbReference>
<dbReference type="GO" id="GO:0016020">
    <property type="term" value="C:membrane"/>
    <property type="evidence" value="ECO:0007669"/>
    <property type="project" value="TreeGrafter"/>
</dbReference>
<comment type="similarity">
    <text evidence="1 4">Belongs to the GDA1/CD39 NTPase family.</text>
</comment>
<reference evidence="7 8" key="1">
    <citation type="journal article" date="2024" name="Nat. Commun.">
        <title>Phylogenomics reveals the evolutionary origins of lichenization in chlorophyte algae.</title>
        <authorList>
            <person name="Puginier C."/>
            <person name="Libourel C."/>
            <person name="Otte J."/>
            <person name="Skaloud P."/>
            <person name="Haon M."/>
            <person name="Grisel S."/>
            <person name="Petersen M."/>
            <person name="Berrin J.G."/>
            <person name="Delaux P.M."/>
            <person name="Dal Grande F."/>
            <person name="Keller J."/>
        </authorList>
    </citation>
    <scope>NUCLEOTIDE SEQUENCE [LARGE SCALE GENOMIC DNA]</scope>
    <source>
        <strain evidence="7 8">SAG 245.80</strain>
    </source>
</reference>
<keyword evidence="6" id="KW-1133">Transmembrane helix</keyword>
<dbReference type="Gene3D" id="3.30.420.150">
    <property type="entry name" value="Exopolyphosphatase. Domain 2"/>
    <property type="match status" value="1"/>
</dbReference>
<dbReference type="InterPro" id="IPR006626">
    <property type="entry name" value="PbH1"/>
</dbReference>
<keyword evidence="6" id="KW-0812">Transmembrane</keyword>
<dbReference type="InterPro" id="IPR011050">
    <property type="entry name" value="Pectin_lyase_fold/virulence"/>
</dbReference>
<keyword evidence="6" id="KW-0472">Membrane</keyword>
<proteinExistence type="inferred from homology"/>
<dbReference type="Gene3D" id="3.30.420.40">
    <property type="match status" value="1"/>
</dbReference>
<feature type="region of interest" description="Disordered" evidence="5">
    <location>
        <begin position="613"/>
        <end position="632"/>
    </location>
</feature>
<comment type="caution">
    <text evidence="7">The sequence shown here is derived from an EMBL/GenBank/DDBJ whole genome shotgun (WGS) entry which is preliminary data.</text>
</comment>
<dbReference type="GO" id="GO:0017110">
    <property type="term" value="F:nucleoside diphosphate phosphatase activity"/>
    <property type="evidence" value="ECO:0007669"/>
    <property type="project" value="TreeGrafter"/>
</dbReference>
<sequence>MPQVPTPLGWLPWPAFGDFAAWQRAACAVIVGLVIGVLLSWSALPRQSADYVLVIDSGSTGTRIYAYTWRERASRLPLVQAVSIHVARHKVPRRAAGDKRVYERLETEPGLDRFVDDAEGVRERALAPLLEWAEAVVPRRQWARTPLFLFGTAGLRRLPAERQAVVLADVRRALHGSHFRFEDAWARVISGADEGVFGWIALNYLAGRLMAAKPAPHAIGGLSGSPLSALGPGVSAAAHVASAHGATSAEAIFSGGKGPDTPMDRAPGEVTAAEVDAAEAGWETLGALDLGGSSLEVTFMPLGRPSAEAEANVTIMGVRYPLFTHALLEVAHPCLHAGYGKPYLRMELEGAGPTPEPPRVRLVGRPDWEACAALAGGLVNASAGCAQPPCALGSPQPPSLGHFHALTGFFVVYHFFGLHASAGLDELEAAGRAHCAMDWASLLRVRGGETHMDHYCFRAPYVAALLRDGLGVPGERVTVGSGREAWTLGAALAEGGRSELAGRSLTQAPLDRRRLANAALCGTAAAGAAWLALTVLAGGCSQQVEAMSRKSSMEVPERCARSTAKGLGHAGALAQLGVTPAGPMLPRLSRSTSHGSGLLGLLGRAASGAIGAPVNAGAPNPRPIGTPTAEPVHGQPGLLEAGSALGEGRHEVFSLLSAKHAGGTPLNFTSVEAHCLNQAQLGLSYPNATPTFTLAYSDRAVAARTLPPQYAAALFAGVPRPNLTDATVYAPIKAAVTPLLAAAQAQVKAAKAGTAGSMLQYDPAGQALDGGNFSAFIMSAMLDAQVAGVRLVAGNYSVAPAPAVAFHLYVLCSINRTAPFTIDLGNSTLVLTDVDKGAIELDTCNNVQLRGPVNILHDPASALPFTQGVVTAVSSNFKRKIFTWTVEVQDGFPTDRLLTKTGKLAILYDARTRLLKLNTTDVYPVILSNGDNRTFSFWFPFELPNVAAGDAVVVTGVYQAGVFLWKCQDTIVSQVAMFGVGYHAFLEWYGVNNTYSRNVVGPYLGRVGKGTLSPLLGANGDGFRSVSALVGPNVLGNVFSGLGGDGISIFGTYAVIAAIDATNQRVTVAVPCAACAGGLSPGAEVRTYMPTEGFENCGNATLVAARAVPSPLPAKATSASVPTLDLSSATFLELQFATFGKYWSDLAVDGLLAAERNGDNYAVLGNVVLNARGRGLALGAAGLARGNTIVHPKFWGIQVSPDPYWGAAGLVGVSAAAPATLLDNNTVQAPFGGIAVTAFGQAVNLPPARYGKAAHVNITGNAIIDAAYAPLLVTSVRDAFVGNNTFTNAVCSGAPVVGNDFDWLAPPSATVYIDDANVAIRLSGNLFVRNKSCTVGTNISDPVKYGPNGGAEYNRFLYN</sequence>
<dbReference type="InterPro" id="IPR000407">
    <property type="entry name" value="GDA1_CD39_NTPase"/>
</dbReference>
<dbReference type="PANTHER" id="PTHR11782:SF125">
    <property type="entry name" value="APYRASE 7-RELATED"/>
    <property type="match status" value="1"/>
</dbReference>
<dbReference type="PANTHER" id="PTHR11782">
    <property type="entry name" value="ADENOSINE/GUANOSINE DIPHOSPHATASE"/>
    <property type="match status" value="1"/>
</dbReference>
<name>A0AAW1S366_9CHLO</name>
<dbReference type="InterPro" id="IPR012334">
    <property type="entry name" value="Pectin_lyas_fold"/>
</dbReference>
<evidence type="ECO:0000256" key="5">
    <source>
        <dbReference type="SAM" id="MobiDB-lite"/>
    </source>
</evidence>